<dbReference type="Proteomes" id="UP000258501">
    <property type="component" value="Segment"/>
</dbReference>
<name>R4JEX1_9CAUD</name>
<proteinExistence type="predicted"/>
<organism evidence="1 2">
    <name type="scientific">Bacillus phage SIOphi</name>
    <dbReference type="NCBI Taxonomy" id="1285382"/>
    <lineage>
        <taxon>Viruses</taxon>
        <taxon>Duplodnaviria</taxon>
        <taxon>Heunggongvirae</taxon>
        <taxon>Uroviricota</taxon>
        <taxon>Caudoviricetes</taxon>
        <taxon>Herelleviridae</taxon>
        <taxon>Bastillevirinae</taxon>
        <taxon>Siophivirus</taxon>
        <taxon>Siophivirus SIOphi</taxon>
    </lineage>
</organism>
<accession>R4JEX1</accession>
<protein>
    <submittedName>
        <fullName evidence="1">Uncharacterized protein</fullName>
    </submittedName>
</protein>
<evidence type="ECO:0000313" key="1">
    <source>
        <dbReference type="EMBL" id="AGK86848.1"/>
    </source>
</evidence>
<keyword evidence="2" id="KW-1185">Reference proteome</keyword>
<evidence type="ECO:0000313" key="2">
    <source>
        <dbReference type="Proteomes" id="UP000258501"/>
    </source>
</evidence>
<gene>
    <name evidence="1" type="ORF">SIOphi_00200</name>
</gene>
<sequence length="119" mass="13955">MSDLTEKNAKMYKYYNLVEAAYRDFSKTQGCDYNDPKLYSMSLHLLERVKQLVNIIEDLDDNLDIQNTDLPKIEDVVGPDSSLHDYMQARIEYAHRKDKESLEKLRDAEFNLSESLKSK</sequence>
<reference evidence="1 2" key="1">
    <citation type="submission" date="2013-02" db="EMBL/GenBank/DDBJ databases">
        <authorList>
            <person name="Lukaszewicz M."/>
            <person name="Biegalska A."/>
            <person name="Krasowska A."/>
        </authorList>
    </citation>
    <scope>NUCLEOTIDE SEQUENCE [LARGE SCALE GENOMIC DNA]</scope>
</reference>
<dbReference type="EMBL" id="KC699836">
    <property type="protein sequence ID" value="AGK86848.1"/>
    <property type="molecule type" value="Genomic_DNA"/>
</dbReference>